<keyword evidence="1" id="KW-1133">Transmembrane helix</keyword>
<evidence type="ECO:0000256" key="1">
    <source>
        <dbReference type="SAM" id="Phobius"/>
    </source>
</evidence>
<keyword evidence="1" id="KW-0472">Membrane</keyword>
<accession>A0A2P2QS13</accession>
<name>A0A2P2QS13_RHIMU</name>
<evidence type="ECO:0000313" key="2">
    <source>
        <dbReference type="EMBL" id="MBX69767.1"/>
    </source>
</evidence>
<dbReference type="EMBL" id="GGEC01089283">
    <property type="protein sequence ID" value="MBX69767.1"/>
    <property type="molecule type" value="Transcribed_RNA"/>
</dbReference>
<dbReference type="AlphaFoldDB" id="A0A2P2QS13"/>
<organism evidence="2">
    <name type="scientific">Rhizophora mucronata</name>
    <name type="common">Asiatic mangrove</name>
    <dbReference type="NCBI Taxonomy" id="61149"/>
    <lineage>
        <taxon>Eukaryota</taxon>
        <taxon>Viridiplantae</taxon>
        <taxon>Streptophyta</taxon>
        <taxon>Embryophyta</taxon>
        <taxon>Tracheophyta</taxon>
        <taxon>Spermatophyta</taxon>
        <taxon>Magnoliopsida</taxon>
        <taxon>eudicotyledons</taxon>
        <taxon>Gunneridae</taxon>
        <taxon>Pentapetalae</taxon>
        <taxon>rosids</taxon>
        <taxon>fabids</taxon>
        <taxon>Malpighiales</taxon>
        <taxon>Rhizophoraceae</taxon>
        <taxon>Rhizophora</taxon>
    </lineage>
</organism>
<sequence length="35" mass="4287">MYEFFITHSFPWNSTCLCSFYLIFFFQIGQVISRI</sequence>
<keyword evidence="1" id="KW-0812">Transmembrane</keyword>
<reference evidence="2" key="1">
    <citation type="submission" date="2018-02" db="EMBL/GenBank/DDBJ databases">
        <title>Rhizophora mucronata_Transcriptome.</title>
        <authorList>
            <person name="Meera S.P."/>
            <person name="Sreeshan A."/>
            <person name="Augustine A."/>
        </authorList>
    </citation>
    <scope>NUCLEOTIDE SEQUENCE</scope>
    <source>
        <tissue evidence="2">Leaf</tissue>
    </source>
</reference>
<protein>
    <submittedName>
        <fullName evidence="2">Uncharacterized protein</fullName>
    </submittedName>
</protein>
<feature type="transmembrane region" description="Helical" evidence="1">
    <location>
        <begin position="12"/>
        <end position="32"/>
    </location>
</feature>
<proteinExistence type="predicted"/>